<dbReference type="Proteomes" id="UP000031036">
    <property type="component" value="Unassembled WGS sequence"/>
</dbReference>
<proteinExistence type="predicted"/>
<feature type="transmembrane region" description="Helical" evidence="1">
    <location>
        <begin position="64"/>
        <end position="93"/>
    </location>
</feature>
<evidence type="ECO:0000313" key="3">
    <source>
        <dbReference type="Proteomes" id="UP000031036"/>
    </source>
</evidence>
<accession>A0A0B2VK89</accession>
<organism evidence="2 3">
    <name type="scientific">Toxocara canis</name>
    <name type="common">Canine roundworm</name>
    <dbReference type="NCBI Taxonomy" id="6265"/>
    <lineage>
        <taxon>Eukaryota</taxon>
        <taxon>Metazoa</taxon>
        <taxon>Ecdysozoa</taxon>
        <taxon>Nematoda</taxon>
        <taxon>Chromadorea</taxon>
        <taxon>Rhabditida</taxon>
        <taxon>Spirurina</taxon>
        <taxon>Ascaridomorpha</taxon>
        <taxon>Ascaridoidea</taxon>
        <taxon>Toxocaridae</taxon>
        <taxon>Toxocara</taxon>
    </lineage>
</organism>
<evidence type="ECO:0000256" key="1">
    <source>
        <dbReference type="SAM" id="Phobius"/>
    </source>
</evidence>
<name>A0A0B2VK89_TOXCA</name>
<keyword evidence="3" id="KW-1185">Reference proteome</keyword>
<dbReference type="EMBL" id="JPKZ01001122">
    <property type="protein sequence ID" value="KHN83921.1"/>
    <property type="molecule type" value="Genomic_DNA"/>
</dbReference>
<dbReference type="AlphaFoldDB" id="A0A0B2VK89"/>
<keyword evidence="1" id="KW-0472">Membrane</keyword>
<reference evidence="2 3" key="1">
    <citation type="submission" date="2014-11" db="EMBL/GenBank/DDBJ databases">
        <title>Genetic blueprint of the zoonotic pathogen Toxocara canis.</title>
        <authorList>
            <person name="Zhu X.-Q."/>
            <person name="Korhonen P.K."/>
            <person name="Cai H."/>
            <person name="Young N.D."/>
            <person name="Nejsum P."/>
            <person name="von Samson-Himmelstjerna G."/>
            <person name="Boag P.R."/>
            <person name="Tan P."/>
            <person name="Li Q."/>
            <person name="Min J."/>
            <person name="Yang Y."/>
            <person name="Wang X."/>
            <person name="Fang X."/>
            <person name="Hall R.S."/>
            <person name="Hofmann A."/>
            <person name="Sternberg P.W."/>
            <person name="Jex A.R."/>
            <person name="Gasser R.B."/>
        </authorList>
    </citation>
    <scope>NUCLEOTIDE SEQUENCE [LARGE SCALE GENOMIC DNA]</scope>
    <source>
        <strain evidence="2">PN_DK_2014</strain>
    </source>
</reference>
<keyword evidence="1" id="KW-0812">Transmembrane</keyword>
<protein>
    <submittedName>
        <fullName evidence="2">Uncharacterized protein</fullName>
    </submittedName>
</protein>
<sequence length="197" mass="23205">QVYVAQHQDDILNYFNLSTSSVFFDNITFLTFITQLKCHNLSTPNLTYKRFYLYHTYSSNSERALIPLIILDLILLFVLICICVTIVVIYILVFRQVKRSASKNDNSAFKKVVNEIRLLREASNDPCTAARHQRRLLCARKHLFEIFAVRRTDDVHVLFPDDFRIDVEDQTKLWQLVLEGQRQEDRIRLQPRAESPI</sequence>
<evidence type="ECO:0000313" key="2">
    <source>
        <dbReference type="EMBL" id="KHN83921.1"/>
    </source>
</evidence>
<gene>
    <name evidence="2" type="ORF">Tcan_13564</name>
</gene>
<feature type="non-terminal residue" evidence="2">
    <location>
        <position position="1"/>
    </location>
</feature>
<comment type="caution">
    <text evidence="2">The sequence shown here is derived from an EMBL/GenBank/DDBJ whole genome shotgun (WGS) entry which is preliminary data.</text>
</comment>
<keyword evidence="1" id="KW-1133">Transmembrane helix</keyword>